<reference evidence="3" key="1">
    <citation type="submission" date="2016-06" db="UniProtKB">
        <authorList>
            <consortium name="WormBaseParasite"/>
        </authorList>
    </citation>
    <scope>IDENTIFICATION</scope>
</reference>
<keyword evidence="2" id="KW-1185">Reference proteome</keyword>
<accession>A0A183IWC7</accession>
<dbReference type="AlphaFoldDB" id="A0A183IWC7"/>
<dbReference type="Proteomes" id="UP000270296">
    <property type="component" value="Unassembled WGS sequence"/>
</dbReference>
<evidence type="ECO:0000313" key="3">
    <source>
        <dbReference type="WBParaSite" id="SBAD_0000821801-mRNA-1"/>
    </source>
</evidence>
<reference evidence="1 2" key="2">
    <citation type="submission" date="2018-11" db="EMBL/GenBank/DDBJ databases">
        <authorList>
            <consortium name="Pathogen Informatics"/>
        </authorList>
    </citation>
    <scope>NUCLEOTIDE SEQUENCE [LARGE SCALE GENOMIC DNA]</scope>
</reference>
<sequence>MDQIMSCRNGESRTFYLVTEWQRGGTGMSPFIPVVVLTNMQPTIAQHNGQQPMDMRGQRMAKDVAEITEDADRWAKADVMLAVRIKLLNLVTEVKCDVVDRPQATIDGASRDAATLLMIPFSSGAAVHWPGKNATGRSPRLPAQT</sequence>
<evidence type="ECO:0000313" key="2">
    <source>
        <dbReference type="Proteomes" id="UP000270296"/>
    </source>
</evidence>
<dbReference type="WBParaSite" id="SBAD_0000821801-mRNA-1">
    <property type="protein sequence ID" value="SBAD_0000821801-mRNA-1"/>
    <property type="gene ID" value="SBAD_0000821801"/>
</dbReference>
<name>A0A183IWC7_9BILA</name>
<protein>
    <submittedName>
        <fullName evidence="3">Reverse transcriptase domain-containing protein</fullName>
    </submittedName>
</protein>
<dbReference type="EMBL" id="UZAM01011080">
    <property type="protein sequence ID" value="VDP14728.1"/>
    <property type="molecule type" value="Genomic_DNA"/>
</dbReference>
<gene>
    <name evidence="1" type="ORF">SBAD_LOCUS7924</name>
</gene>
<evidence type="ECO:0000313" key="1">
    <source>
        <dbReference type="EMBL" id="VDP14728.1"/>
    </source>
</evidence>
<proteinExistence type="predicted"/>
<organism evidence="3">
    <name type="scientific">Soboliphyme baturini</name>
    <dbReference type="NCBI Taxonomy" id="241478"/>
    <lineage>
        <taxon>Eukaryota</taxon>
        <taxon>Metazoa</taxon>
        <taxon>Ecdysozoa</taxon>
        <taxon>Nematoda</taxon>
        <taxon>Enoplea</taxon>
        <taxon>Dorylaimia</taxon>
        <taxon>Dioctophymatida</taxon>
        <taxon>Dioctophymatoidea</taxon>
        <taxon>Soboliphymatidae</taxon>
        <taxon>Soboliphyme</taxon>
    </lineage>
</organism>